<evidence type="ECO:0000313" key="5">
    <source>
        <dbReference type="EMBL" id="GGH70206.1"/>
    </source>
</evidence>
<dbReference type="SUPFAM" id="SSF46785">
    <property type="entry name" value="Winged helix' DNA-binding domain"/>
    <property type="match status" value="1"/>
</dbReference>
<organism evidence="5 6">
    <name type="scientific">Saccharibacillus endophyticus</name>
    <dbReference type="NCBI Taxonomy" id="2060666"/>
    <lineage>
        <taxon>Bacteria</taxon>
        <taxon>Bacillati</taxon>
        <taxon>Bacillota</taxon>
        <taxon>Bacilli</taxon>
        <taxon>Bacillales</taxon>
        <taxon>Paenibacillaceae</taxon>
        <taxon>Saccharibacillus</taxon>
    </lineage>
</organism>
<evidence type="ECO:0000259" key="4">
    <source>
        <dbReference type="PROSITE" id="PS50987"/>
    </source>
</evidence>
<dbReference type="PRINTS" id="PR00778">
    <property type="entry name" value="HTHARSR"/>
</dbReference>
<keyword evidence="3" id="KW-0804">Transcription</keyword>
<dbReference type="Proteomes" id="UP000605427">
    <property type="component" value="Unassembled WGS sequence"/>
</dbReference>
<accession>A0ABQ1ZLH9</accession>
<dbReference type="PANTHER" id="PTHR33154:SF18">
    <property type="entry name" value="ARSENICAL RESISTANCE OPERON REPRESSOR"/>
    <property type="match status" value="1"/>
</dbReference>
<dbReference type="Gene3D" id="1.10.10.10">
    <property type="entry name" value="Winged helix-like DNA-binding domain superfamily/Winged helix DNA-binding domain"/>
    <property type="match status" value="1"/>
</dbReference>
<reference evidence="6" key="1">
    <citation type="journal article" date="2019" name="Int. J. Syst. Evol. Microbiol.">
        <title>The Global Catalogue of Microorganisms (GCM) 10K type strain sequencing project: providing services to taxonomists for standard genome sequencing and annotation.</title>
        <authorList>
            <consortium name="The Broad Institute Genomics Platform"/>
            <consortium name="The Broad Institute Genome Sequencing Center for Infectious Disease"/>
            <person name="Wu L."/>
            <person name="Ma J."/>
        </authorList>
    </citation>
    <scope>NUCLEOTIDE SEQUENCE [LARGE SCALE GENOMIC DNA]</scope>
    <source>
        <strain evidence="6">CCM 8702</strain>
    </source>
</reference>
<keyword evidence="2" id="KW-0238">DNA-binding</keyword>
<feature type="domain" description="HTH arsR-type" evidence="4">
    <location>
        <begin position="4"/>
        <end position="99"/>
    </location>
</feature>
<dbReference type="NCBIfam" id="NF033788">
    <property type="entry name" value="HTH_metalloreg"/>
    <property type="match status" value="1"/>
</dbReference>
<dbReference type="InterPro" id="IPR001845">
    <property type="entry name" value="HTH_ArsR_DNA-bd_dom"/>
</dbReference>
<evidence type="ECO:0000313" key="6">
    <source>
        <dbReference type="Proteomes" id="UP000605427"/>
    </source>
</evidence>
<dbReference type="EMBL" id="BMDD01000001">
    <property type="protein sequence ID" value="GGH70206.1"/>
    <property type="molecule type" value="Genomic_DNA"/>
</dbReference>
<proteinExistence type="predicted"/>
<dbReference type="Pfam" id="PF01022">
    <property type="entry name" value="HTH_5"/>
    <property type="match status" value="1"/>
</dbReference>
<name>A0ABQ1ZLH9_9BACL</name>
<protein>
    <submittedName>
        <fullName evidence="5">HTH-type transcriptional repressor AseR</fullName>
    </submittedName>
</protein>
<dbReference type="PROSITE" id="PS50987">
    <property type="entry name" value="HTH_ARSR_2"/>
    <property type="match status" value="1"/>
</dbReference>
<dbReference type="SMART" id="SM00418">
    <property type="entry name" value="HTH_ARSR"/>
    <property type="match status" value="1"/>
</dbReference>
<keyword evidence="6" id="KW-1185">Reference proteome</keyword>
<evidence type="ECO:0000256" key="2">
    <source>
        <dbReference type="ARBA" id="ARBA00023125"/>
    </source>
</evidence>
<evidence type="ECO:0000256" key="1">
    <source>
        <dbReference type="ARBA" id="ARBA00023015"/>
    </source>
</evidence>
<comment type="caution">
    <text evidence="5">The sequence shown here is derived from an EMBL/GenBank/DDBJ whole genome shotgun (WGS) entry which is preliminary data.</text>
</comment>
<keyword evidence="1" id="KW-0805">Transcription regulation</keyword>
<dbReference type="CDD" id="cd00090">
    <property type="entry name" value="HTH_ARSR"/>
    <property type="match status" value="1"/>
</dbReference>
<dbReference type="PANTHER" id="PTHR33154">
    <property type="entry name" value="TRANSCRIPTIONAL REGULATOR, ARSR FAMILY"/>
    <property type="match status" value="1"/>
</dbReference>
<gene>
    <name evidence="5" type="primary">aseR</name>
    <name evidence="5" type="ORF">GCM10007362_06090</name>
</gene>
<dbReference type="InterPro" id="IPR051081">
    <property type="entry name" value="HTH_MetalResp_TranReg"/>
</dbReference>
<dbReference type="InterPro" id="IPR036388">
    <property type="entry name" value="WH-like_DNA-bd_sf"/>
</dbReference>
<evidence type="ECO:0000256" key="3">
    <source>
        <dbReference type="ARBA" id="ARBA00023163"/>
    </source>
</evidence>
<sequence>MVNMQKQDTTDVVACLKVISDPTRLLMLKLIENNEYCVCQFVDMFETSQPAISQHIRKLKQLDLLNENRKGQWRHYSLNDKSSHFSLVKAVLDQLDHDDPSLKEALKKVQPVKC</sequence>
<dbReference type="InterPro" id="IPR011991">
    <property type="entry name" value="ArsR-like_HTH"/>
</dbReference>
<dbReference type="InterPro" id="IPR036390">
    <property type="entry name" value="WH_DNA-bd_sf"/>
</dbReference>